<organism evidence="5 6">
    <name type="scientific">Talaromyces proteolyticus</name>
    <dbReference type="NCBI Taxonomy" id="1131652"/>
    <lineage>
        <taxon>Eukaryota</taxon>
        <taxon>Fungi</taxon>
        <taxon>Dikarya</taxon>
        <taxon>Ascomycota</taxon>
        <taxon>Pezizomycotina</taxon>
        <taxon>Eurotiomycetes</taxon>
        <taxon>Eurotiomycetidae</taxon>
        <taxon>Eurotiales</taxon>
        <taxon>Trichocomaceae</taxon>
        <taxon>Talaromyces</taxon>
        <taxon>Talaromyces sect. Bacilispori</taxon>
    </lineage>
</organism>
<name>A0AAD4KZ17_9EURO</name>
<dbReference type="AlphaFoldDB" id="A0AAD4KZ17"/>
<dbReference type="Pfam" id="PF08612">
    <property type="entry name" value="Med20"/>
    <property type="match status" value="1"/>
</dbReference>
<evidence type="ECO:0000256" key="1">
    <source>
        <dbReference type="ARBA" id="ARBA00004123"/>
    </source>
</evidence>
<sequence>MPHTGVYFIPSSPNAPNILGPLTERLRSIYGDEVVPFGRWGLEHKLMKDTPSCLPASAHAPNPAPRPRYMHFLSTTNYPKVGFIYASSDTPRVGSEMVMSPVPITSSAELFRHFVRACEPLWCHRHTVTVTGAIYDVGDFRVRLGEVRQTQPQARPRGTIMEVEWKGPSVIASAGALMAVEDGLADIEPSVDISYVPTEEEVNAEYADIAQLIREFWARLAIQDKTARESILVPDLGKEVKERFNQRRQPGWYEREAQRRQKRLEALLLDRSWGGVSSLPEKEDDMDTGVDLARQYMELFRFNR</sequence>
<keyword evidence="4" id="KW-0010">Activator</keyword>
<keyword evidence="3 4" id="KW-0539">Nucleus</keyword>
<gene>
    <name evidence="4" type="primary">MED20</name>
    <name evidence="5" type="ORF">BGW36DRAFT_394292</name>
</gene>
<dbReference type="GO" id="GO:0003712">
    <property type="term" value="F:transcription coregulator activity"/>
    <property type="evidence" value="ECO:0007669"/>
    <property type="project" value="InterPro"/>
</dbReference>
<proteinExistence type="inferred from homology"/>
<comment type="similarity">
    <text evidence="2 4">Belongs to the Mediator complex subunit 20 family.</text>
</comment>
<comment type="subcellular location">
    <subcellularLocation>
        <location evidence="1 4">Nucleus</location>
    </subcellularLocation>
</comment>
<comment type="function">
    <text evidence="4">Component of the Mediator complex, a coactivator involved in the regulated transcription of nearly all RNA polymerase II-dependent genes. Mediator functions as a bridge to convey information from gene-specific regulatory proteins to the basal RNA polymerase II transcription machinery. Mediator is recruited to promoters by direct interactions with regulatory proteins and serves as a scaffold for the assembly of a functional preinitiation complex with RNA polymerase II and the general transcription factors.</text>
</comment>
<evidence type="ECO:0000256" key="3">
    <source>
        <dbReference type="ARBA" id="ARBA00023242"/>
    </source>
</evidence>
<dbReference type="GO" id="GO:0016592">
    <property type="term" value="C:mediator complex"/>
    <property type="evidence" value="ECO:0007669"/>
    <property type="project" value="InterPro"/>
</dbReference>
<accession>A0AAD4KZ17</accession>
<keyword evidence="4" id="KW-0805">Transcription regulation</keyword>
<comment type="subunit">
    <text evidence="4">Component of the Mediator complex.</text>
</comment>
<dbReference type="EMBL" id="JAJTJA010000002">
    <property type="protein sequence ID" value="KAH8704155.1"/>
    <property type="molecule type" value="Genomic_DNA"/>
</dbReference>
<keyword evidence="4" id="KW-0804">Transcription</keyword>
<reference evidence="5" key="1">
    <citation type="submission" date="2021-12" db="EMBL/GenBank/DDBJ databases">
        <title>Convergent genome expansion in fungi linked to evolution of root-endophyte symbiosis.</title>
        <authorList>
            <consortium name="DOE Joint Genome Institute"/>
            <person name="Ke Y.-H."/>
            <person name="Bonito G."/>
            <person name="Liao H.-L."/>
            <person name="Looney B."/>
            <person name="Rojas-Flechas A."/>
            <person name="Nash J."/>
            <person name="Hameed K."/>
            <person name="Schadt C."/>
            <person name="Martin F."/>
            <person name="Crous P.W."/>
            <person name="Miettinen O."/>
            <person name="Magnuson J.K."/>
            <person name="Labbe J."/>
            <person name="Jacobson D."/>
            <person name="Doktycz M.J."/>
            <person name="Veneault-Fourrey C."/>
            <person name="Kuo A."/>
            <person name="Mondo S."/>
            <person name="Calhoun S."/>
            <person name="Riley R."/>
            <person name="Ohm R."/>
            <person name="LaButti K."/>
            <person name="Andreopoulos B."/>
            <person name="Pangilinan J."/>
            <person name="Nolan M."/>
            <person name="Tritt A."/>
            <person name="Clum A."/>
            <person name="Lipzen A."/>
            <person name="Daum C."/>
            <person name="Barry K."/>
            <person name="Grigoriev I.V."/>
            <person name="Vilgalys R."/>
        </authorList>
    </citation>
    <scope>NUCLEOTIDE SEQUENCE</scope>
    <source>
        <strain evidence="5">PMI_201</strain>
    </source>
</reference>
<dbReference type="GO" id="GO:0006357">
    <property type="term" value="P:regulation of transcription by RNA polymerase II"/>
    <property type="evidence" value="ECO:0007669"/>
    <property type="project" value="InterPro"/>
</dbReference>
<comment type="caution">
    <text evidence="5">The sequence shown here is derived from an EMBL/GenBank/DDBJ whole genome shotgun (WGS) entry which is preliminary data.</text>
</comment>
<keyword evidence="6" id="KW-1185">Reference proteome</keyword>
<dbReference type="InterPro" id="IPR013921">
    <property type="entry name" value="Mediator_Med20"/>
</dbReference>
<evidence type="ECO:0000313" key="6">
    <source>
        <dbReference type="Proteomes" id="UP001201262"/>
    </source>
</evidence>
<protein>
    <recommendedName>
        <fullName evidence="4">Mediator of RNA polymerase II transcription subunit 20</fullName>
    </recommendedName>
    <alternativeName>
        <fullName evidence="4">Mediator complex subunit 20</fullName>
    </alternativeName>
</protein>
<evidence type="ECO:0000256" key="4">
    <source>
        <dbReference type="RuleBase" id="RU364152"/>
    </source>
</evidence>
<evidence type="ECO:0000256" key="2">
    <source>
        <dbReference type="ARBA" id="ARBA00010743"/>
    </source>
</evidence>
<dbReference type="Proteomes" id="UP001201262">
    <property type="component" value="Unassembled WGS sequence"/>
</dbReference>
<evidence type="ECO:0000313" key="5">
    <source>
        <dbReference type="EMBL" id="KAH8704155.1"/>
    </source>
</evidence>